<evidence type="ECO:0000313" key="1">
    <source>
        <dbReference type="EMBL" id="RUQ76150.1"/>
    </source>
</evidence>
<organism evidence="1 2">
    <name type="scientific">Azospirillum doebereinerae</name>
    <dbReference type="NCBI Taxonomy" id="92933"/>
    <lineage>
        <taxon>Bacteria</taxon>
        <taxon>Pseudomonadati</taxon>
        <taxon>Pseudomonadota</taxon>
        <taxon>Alphaproteobacteria</taxon>
        <taxon>Rhodospirillales</taxon>
        <taxon>Azospirillaceae</taxon>
        <taxon>Azospirillum</taxon>
    </lineage>
</organism>
<dbReference type="AlphaFoldDB" id="A0A433JG54"/>
<dbReference type="Proteomes" id="UP000280346">
    <property type="component" value="Unassembled WGS sequence"/>
</dbReference>
<comment type="caution">
    <text evidence="1">The sequence shown here is derived from an EMBL/GenBank/DDBJ whole genome shotgun (WGS) entry which is preliminary data.</text>
</comment>
<accession>A0A433JG54</accession>
<evidence type="ECO:0008006" key="3">
    <source>
        <dbReference type="Google" id="ProtNLM"/>
    </source>
</evidence>
<keyword evidence="2" id="KW-1185">Reference proteome</keyword>
<reference evidence="1 2" key="1">
    <citation type="submission" date="2018-12" db="EMBL/GenBank/DDBJ databases">
        <authorList>
            <person name="Yang Y."/>
        </authorList>
    </citation>
    <scope>NUCLEOTIDE SEQUENCE [LARGE SCALE GENOMIC DNA]</scope>
    <source>
        <strain evidence="1 2">GSF71</strain>
    </source>
</reference>
<name>A0A433JG54_9PROT</name>
<gene>
    <name evidence="1" type="ORF">EJ913_01965</name>
</gene>
<evidence type="ECO:0000313" key="2">
    <source>
        <dbReference type="Proteomes" id="UP000280346"/>
    </source>
</evidence>
<sequence length="121" mass="12571">MLAVLAFLARPAAADDVVTIALPQALRPGETAFVQVTVGVIVRGQEVEVTTADGRPIGTVSPFGIRSGGEAGTYTMPVPADEIRDGRLSLRLLITQSNGPPRPPTVDEVKGVTLSVVGTRP</sequence>
<proteinExistence type="predicted"/>
<dbReference type="OrthoDB" id="1551408at2"/>
<dbReference type="EMBL" id="RZIJ01000001">
    <property type="protein sequence ID" value="RUQ76150.1"/>
    <property type="molecule type" value="Genomic_DNA"/>
</dbReference>
<protein>
    <recommendedName>
        <fullName evidence="3">Carboxypeptidase regulatory-like domain-containing protein</fullName>
    </recommendedName>
</protein>